<comment type="caution">
    <text evidence="2">The sequence shown here is derived from an EMBL/GenBank/DDBJ whole genome shotgun (WGS) entry which is preliminary data.</text>
</comment>
<proteinExistence type="predicted"/>
<name>A0ABD1ZEF0_9MARC</name>
<evidence type="ECO:0000259" key="1">
    <source>
        <dbReference type="SMART" id="SM00256"/>
    </source>
</evidence>
<dbReference type="Pfam" id="PF00646">
    <property type="entry name" value="F-box"/>
    <property type="match status" value="1"/>
</dbReference>
<dbReference type="PANTHER" id="PTHR31672:SF2">
    <property type="entry name" value="F-BOX DOMAIN-CONTAINING PROTEIN"/>
    <property type="match status" value="1"/>
</dbReference>
<feature type="domain" description="F-box" evidence="1">
    <location>
        <begin position="15"/>
        <end position="55"/>
    </location>
</feature>
<gene>
    <name evidence="2" type="ORF">R1flu_012594</name>
</gene>
<dbReference type="SMART" id="SM00256">
    <property type="entry name" value="FBOX"/>
    <property type="match status" value="1"/>
</dbReference>
<sequence length="383" mass="44267">MDASSSEAEEATVSLPDDLLDNIIPRFPFPYILTARMLSRKWRSKFESFARCKEWPALCPTFITSNYLLGFDRVMFNWIKMGLKADSVLRIELEWTRRLRETRRAMQGVLLCGNDSITRSITIINLLTGARRTIPYSHAVDHDFLDYSLDIVYVSPEFDKYQVVLYAIDIHNHGLRRILYDSRSSTWSSRYLSVRTLDVSHPFFAYLDGSMYYTESQGGPVLLVEANFDSGYVRQAMIPYDFYDRMIWTVSGCPFHTGVMRCGSRIVVFILSQEPTKTMAYLYEVTTQLVHLGVVTLSESALTDFTEGDFEFRNDPAAHPAGVVGDNHCIYFYGRFYLTSYDLESNTWNSHPIQFANDYREASHRLRICPVSFEPRLNPFIEV</sequence>
<dbReference type="PANTHER" id="PTHR31672">
    <property type="entry name" value="BNACNNG10540D PROTEIN"/>
    <property type="match status" value="1"/>
</dbReference>
<protein>
    <recommendedName>
        <fullName evidence="1">F-box domain-containing protein</fullName>
    </recommendedName>
</protein>
<reference evidence="2 3" key="1">
    <citation type="submission" date="2024-09" db="EMBL/GenBank/DDBJ databases">
        <title>Chromosome-scale assembly of Riccia fluitans.</title>
        <authorList>
            <person name="Paukszto L."/>
            <person name="Sawicki J."/>
            <person name="Karawczyk K."/>
            <person name="Piernik-Szablinska J."/>
            <person name="Szczecinska M."/>
            <person name="Mazdziarz M."/>
        </authorList>
    </citation>
    <scope>NUCLEOTIDE SEQUENCE [LARGE SCALE GENOMIC DNA]</scope>
    <source>
        <strain evidence="2">Rf_01</strain>
        <tissue evidence="2">Aerial parts of the thallus</tissue>
    </source>
</reference>
<dbReference type="InterPro" id="IPR001810">
    <property type="entry name" value="F-box_dom"/>
</dbReference>
<accession>A0ABD1ZEF0</accession>
<evidence type="ECO:0000313" key="2">
    <source>
        <dbReference type="EMBL" id="KAL2645007.1"/>
    </source>
</evidence>
<dbReference type="Proteomes" id="UP001605036">
    <property type="component" value="Unassembled WGS sequence"/>
</dbReference>
<dbReference type="AlphaFoldDB" id="A0ABD1ZEF0"/>
<evidence type="ECO:0000313" key="3">
    <source>
        <dbReference type="Proteomes" id="UP001605036"/>
    </source>
</evidence>
<keyword evidence="3" id="KW-1185">Reference proteome</keyword>
<dbReference type="EMBL" id="JBHFFA010000002">
    <property type="protein sequence ID" value="KAL2645007.1"/>
    <property type="molecule type" value="Genomic_DNA"/>
</dbReference>
<organism evidence="2 3">
    <name type="scientific">Riccia fluitans</name>
    <dbReference type="NCBI Taxonomy" id="41844"/>
    <lineage>
        <taxon>Eukaryota</taxon>
        <taxon>Viridiplantae</taxon>
        <taxon>Streptophyta</taxon>
        <taxon>Embryophyta</taxon>
        <taxon>Marchantiophyta</taxon>
        <taxon>Marchantiopsida</taxon>
        <taxon>Marchantiidae</taxon>
        <taxon>Marchantiales</taxon>
        <taxon>Ricciaceae</taxon>
        <taxon>Riccia</taxon>
    </lineage>
</organism>
<dbReference type="InterPro" id="IPR050796">
    <property type="entry name" value="SCF_F-box_component"/>
</dbReference>